<dbReference type="Proteomes" id="UP000095009">
    <property type="component" value="Unassembled WGS sequence"/>
</dbReference>
<feature type="compositionally biased region" description="Low complexity" evidence="1">
    <location>
        <begin position="214"/>
        <end position="226"/>
    </location>
</feature>
<accession>A0A1E3PI05</accession>
<gene>
    <name evidence="2" type="ORF">NADFUDRAFT_83147</name>
</gene>
<dbReference type="AlphaFoldDB" id="A0A1E3PI05"/>
<organism evidence="2 3">
    <name type="scientific">Nadsonia fulvescens var. elongata DSM 6958</name>
    <dbReference type="NCBI Taxonomy" id="857566"/>
    <lineage>
        <taxon>Eukaryota</taxon>
        <taxon>Fungi</taxon>
        <taxon>Dikarya</taxon>
        <taxon>Ascomycota</taxon>
        <taxon>Saccharomycotina</taxon>
        <taxon>Dipodascomycetes</taxon>
        <taxon>Dipodascales</taxon>
        <taxon>Dipodascales incertae sedis</taxon>
        <taxon>Nadsonia</taxon>
    </lineage>
</organism>
<keyword evidence="3" id="KW-1185">Reference proteome</keyword>
<feature type="region of interest" description="Disordered" evidence="1">
    <location>
        <begin position="214"/>
        <end position="258"/>
    </location>
</feature>
<name>A0A1E3PI05_9ASCO</name>
<sequence length="275" mass="30196">MKLSNSVLLAGLASAIIVNAGVVPVYSNVQSLVNDLSARSDYRFQFSSLGTAATVNVLDKLIAEAKSNSKADITKIIAKVQQRGTYISEQIKELIDEVIRDVPYKDIALYLEQIKSFLSEVFGKFPGGTSAWKNSTSAITSFPALSSIISSTHEIKFTTTDIFYTPTHTKVITPTKVLPTKTTTSKKALSTKTTTFENTVPTKPVTTKKAVTLTKTTSSTKVSSSAECHHTKPGHHGNPGHHDWPGNNKNPGHNHHDYNDYDYDHDYHVSDDYSY</sequence>
<dbReference type="EMBL" id="KV454410">
    <property type="protein sequence ID" value="ODQ65041.1"/>
    <property type="molecule type" value="Genomic_DNA"/>
</dbReference>
<protein>
    <submittedName>
        <fullName evidence="2">Uncharacterized protein</fullName>
    </submittedName>
</protein>
<evidence type="ECO:0000256" key="1">
    <source>
        <dbReference type="SAM" id="MobiDB-lite"/>
    </source>
</evidence>
<evidence type="ECO:0000313" key="3">
    <source>
        <dbReference type="Proteomes" id="UP000095009"/>
    </source>
</evidence>
<reference evidence="2 3" key="1">
    <citation type="journal article" date="2016" name="Proc. Natl. Acad. Sci. U.S.A.">
        <title>Comparative genomics of biotechnologically important yeasts.</title>
        <authorList>
            <person name="Riley R."/>
            <person name="Haridas S."/>
            <person name="Wolfe K.H."/>
            <person name="Lopes M.R."/>
            <person name="Hittinger C.T."/>
            <person name="Goeker M."/>
            <person name="Salamov A.A."/>
            <person name="Wisecaver J.H."/>
            <person name="Long T.M."/>
            <person name="Calvey C.H."/>
            <person name="Aerts A.L."/>
            <person name="Barry K.W."/>
            <person name="Choi C."/>
            <person name="Clum A."/>
            <person name="Coughlan A.Y."/>
            <person name="Deshpande S."/>
            <person name="Douglass A.P."/>
            <person name="Hanson S.J."/>
            <person name="Klenk H.-P."/>
            <person name="LaButti K.M."/>
            <person name="Lapidus A."/>
            <person name="Lindquist E.A."/>
            <person name="Lipzen A.M."/>
            <person name="Meier-Kolthoff J.P."/>
            <person name="Ohm R.A."/>
            <person name="Otillar R.P."/>
            <person name="Pangilinan J.L."/>
            <person name="Peng Y."/>
            <person name="Rokas A."/>
            <person name="Rosa C.A."/>
            <person name="Scheuner C."/>
            <person name="Sibirny A.A."/>
            <person name="Slot J.C."/>
            <person name="Stielow J.B."/>
            <person name="Sun H."/>
            <person name="Kurtzman C.P."/>
            <person name="Blackwell M."/>
            <person name="Grigoriev I.V."/>
            <person name="Jeffries T.W."/>
        </authorList>
    </citation>
    <scope>NUCLEOTIDE SEQUENCE [LARGE SCALE GENOMIC DNA]</scope>
    <source>
        <strain evidence="2 3">DSM 6958</strain>
    </source>
</reference>
<evidence type="ECO:0000313" key="2">
    <source>
        <dbReference type="EMBL" id="ODQ65041.1"/>
    </source>
</evidence>
<proteinExistence type="predicted"/>